<dbReference type="CDD" id="cd02432">
    <property type="entry name" value="Nodulin-21_like_1"/>
    <property type="match status" value="1"/>
</dbReference>
<dbReference type="PANTHER" id="PTHR31851">
    <property type="entry name" value="FE(2+)/MN(2+) TRANSPORTER PCL1"/>
    <property type="match status" value="1"/>
</dbReference>
<comment type="subcellular location">
    <subcellularLocation>
        <location evidence="1">Endomembrane system</location>
        <topology evidence="1">Multi-pass membrane protein</topology>
    </subcellularLocation>
</comment>
<evidence type="ECO:0000313" key="6">
    <source>
        <dbReference type="EMBL" id="NMP24915.1"/>
    </source>
</evidence>
<protein>
    <submittedName>
        <fullName evidence="6">VIT family protein</fullName>
    </submittedName>
</protein>
<organism evidence="6 7">
    <name type="scientific">Sulfobacillus harzensis</name>
    <dbReference type="NCBI Taxonomy" id="2729629"/>
    <lineage>
        <taxon>Bacteria</taxon>
        <taxon>Bacillati</taxon>
        <taxon>Bacillota</taxon>
        <taxon>Clostridia</taxon>
        <taxon>Eubacteriales</taxon>
        <taxon>Clostridiales Family XVII. Incertae Sedis</taxon>
        <taxon>Sulfobacillus</taxon>
    </lineage>
</organism>
<keyword evidence="7" id="KW-1185">Reference proteome</keyword>
<keyword evidence="2 5" id="KW-0812">Transmembrane</keyword>
<reference evidence="6 7" key="1">
    <citation type="submission" date="2020-04" db="EMBL/GenBank/DDBJ databases">
        <authorList>
            <person name="Zhang R."/>
            <person name="Schippers A."/>
        </authorList>
    </citation>
    <scope>NUCLEOTIDE SEQUENCE [LARGE SCALE GENOMIC DNA]</scope>
    <source>
        <strain evidence="6 7">DSM 109850</strain>
    </source>
</reference>
<dbReference type="InterPro" id="IPR008217">
    <property type="entry name" value="Ccc1_fam"/>
</dbReference>
<dbReference type="GO" id="GO:0012505">
    <property type="term" value="C:endomembrane system"/>
    <property type="evidence" value="ECO:0007669"/>
    <property type="project" value="UniProtKB-SubCell"/>
</dbReference>
<keyword evidence="4 5" id="KW-0472">Membrane</keyword>
<dbReference type="EMBL" id="JABBVZ010000175">
    <property type="protein sequence ID" value="NMP24915.1"/>
    <property type="molecule type" value="Genomic_DNA"/>
</dbReference>
<name>A0A7Y0L9D4_9FIRM</name>
<comment type="caution">
    <text evidence="6">The sequence shown here is derived from an EMBL/GenBank/DDBJ whole genome shotgun (WGS) entry which is preliminary data.</text>
</comment>
<dbReference type="Pfam" id="PF01988">
    <property type="entry name" value="VIT1"/>
    <property type="match status" value="1"/>
</dbReference>
<sequence length="240" mass="24581">MDSNRQQAGHGRHYEGHLAGRSGWLRAAVLGADDGLVSVSSIVIGVSASGAPAGLVLAGGIAGLVAGAMSMAAGEYVSVSAQRDVEAADRAREEAELAEDPEGELEELAALYRARGLPRALAQQVAEALHAVDPLEAHLRDEIGQQMETAARPWQAAGASAVSFLLGGIIPFLGLLVSGSFTRVVAIVVVTLMGLLVSGIMSARLAGTPLGRPTLRLVLGGGLAMLATGLVGRLVHLFIK</sequence>
<evidence type="ECO:0000256" key="5">
    <source>
        <dbReference type="SAM" id="Phobius"/>
    </source>
</evidence>
<dbReference type="GO" id="GO:0005384">
    <property type="term" value="F:manganese ion transmembrane transporter activity"/>
    <property type="evidence" value="ECO:0007669"/>
    <property type="project" value="InterPro"/>
</dbReference>
<gene>
    <name evidence="6" type="ORF">HIJ39_21650</name>
</gene>
<evidence type="ECO:0000313" key="7">
    <source>
        <dbReference type="Proteomes" id="UP000533476"/>
    </source>
</evidence>
<evidence type="ECO:0000256" key="4">
    <source>
        <dbReference type="ARBA" id="ARBA00023136"/>
    </source>
</evidence>
<feature type="transmembrane region" description="Helical" evidence="5">
    <location>
        <begin position="184"/>
        <end position="205"/>
    </location>
</feature>
<dbReference type="Proteomes" id="UP000533476">
    <property type="component" value="Unassembled WGS sequence"/>
</dbReference>
<accession>A0A7Y0L9D4</accession>
<feature type="transmembrane region" description="Helical" evidence="5">
    <location>
        <begin position="217"/>
        <end position="239"/>
    </location>
</feature>
<keyword evidence="3 5" id="KW-1133">Transmembrane helix</keyword>
<feature type="transmembrane region" description="Helical" evidence="5">
    <location>
        <begin position="156"/>
        <end position="178"/>
    </location>
</feature>
<evidence type="ECO:0000256" key="2">
    <source>
        <dbReference type="ARBA" id="ARBA00022692"/>
    </source>
</evidence>
<evidence type="ECO:0000256" key="3">
    <source>
        <dbReference type="ARBA" id="ARBA00022989"/>
    </source>
</evidence>
<dbReference type="RefSeq" id="WP_169103120.1">
    <property type="nucleotide sequence ID" value="NZ_JABBVZ010000175.1"/>
</dbReference>
<dbReference type="AlphaFoldDB" id="A0A7Y0L9D4"/>
<dbReference type="GO" id="GO:0030026">
    <property type="term" value="P:intracellular manganese ion homeostasis"/>
    <property type="evidence" value="ECO:0007669"/>
    <property type="project" value="InterPro"/>
</dbReference>
<proteinExistence type="predicted"/>
<evidence type="ECO:0000256" key="1">
    <source>
        <dbReference type="ARBA" id="ARBA00004127"/>
    </source>
</evidence>